<name>A0A264W0J7_9BACL</name>
<proteinExistence type="predicted"/>
<evidence type="ECO:0000259" key="3">
    <source>
        <dbReference type="Pfam" id="PF07423"/>
    </source>
</evidence>
<evidence type="ECO:0000256" key="1">
    <source>
        <dbReference type="SAM" id="MobiDB-lite"/>
    </source>
</evidence>
<reference evidence="4 5" key="1">
    <citation type="submission" date="2017-07" db="EMBL/GenBank/DDBJ databases">
        <title>Tetzosporium hominis gen.nov. sp.nov.</title>
        <authorList>
            <person name="Tetz G."/>
            <person name="Tetz V."/>
        </authorList>
    </citation>
    <scope>NUCLEOTIDE SEQUENCE [LARGE SCALE GENOMIC DNA]</scope>
    <source>
        <strain evidence="4 5">VT-49</strain>
    </source>
</reference>
<feature type="compositionally biased region" description="Acidic residues" evidence="1">
    <location>
        <begin position="62"/>
        <end position="112"/>
    </location>
</feature>
<dbReference type="RefSeq" id="WP_094944269.1">
    <property type="nucleotide sequence ID" value="NZ_NOKQ01000289.1"/>
</dbReference>
<comment type="caution">
    <text evidence="4">The sequence shown here is derived from an EMBL/GenBank/DDBJ whole genome shotgun (WGS) entry which is preliminary data.</text>
</comment>
<keyword evidence="2" id="KW-0472">Membrane</keyword>
<feature type="transmembrane region" description="Helical" evidence="2">
    <location>
        <begin position="20"/>
        <end position="40"/>
    </location>
</feature>
<feature type="compositionally biased region" description="Low complexity" evidence="1">
    <location>
        <begin position="44"/>
        <end position="61"/>
    </location>
</feature>
<feature type="domain" description="DUF1510" evidence="3">
    <location>
        <begin position="127"/>
        <end position="219"/>
    </location>
</feature>
<protein>
    <recommendedName>
        <fullName evidence="3">DUF1510 domain-containing protein</fullName>
    </recommendedName>
</protein>
<dbReference type="Pfam" id="PF07423">
    <property type="entry name" value="DUF1510"/>
    <property type="match status" value="1"/>
</dbReference>
<keyword evidence="5" id="KW-1185">Reference proteome</keyword>
<evidence type="ECO:0000256" key="2">
    <source>
        <dbReference type="SAM" id="Phobius"/>
    </source>
</evidence>
<dbReference type="InterPro" id="IPR009988">
    <property type="entry name" value="DUF1510"/>
</dbReference>
<feature type="region of interest" description="Disordered" evidence="1">
    <location>
        <begin position="44"/>
        <end position="124"/>
    </location>
</feature>
<evidence type="ECO:0000313" key="4">
    <source>
        <dbReference type="EMBL" id="OZS77112.1"/>
    </source>
</evidence>
<organism evidence="4 5">
    <name type="scientific">Tetzosporium hominis</name>
    <dbReference type="NCBI Taxonomy" id="2020506"/>
    <lineage>
        <taxon>Bacteria</taxon>
        <taxon>Bacillati</taxon>
        <taxon>Bacillota</taxon>
        <taxon>Bacilli</taxon>
        <taxon>Bacillales</taxon>
        <taxon>Caryophanaceae</taxon>
        <taxon>Tetzosporium</taxon>
    </lineage>
</organism>
<dbReference type="AlphaFoldDB" id="A0A264W0J7"/>
<keyword evidence="2" id="KW-1133">Transmembrane helix</keyword>
<dbReference type="OrthoDB" id="2168558at2"/>
<keyword evidence="2" id="KW-0812">Transmembrane</keyword>
<sequence length="223" mass="24676">MPQETSRRQQLQKKKRANLLINSLLGIVGLLIIITLVNLLSSNDQDTASDTESQQTEQQQTAEDEGQQEVESEDLAESDSTEEDQAEETEASDTEASDTESSENVDKEETEEITTQPSDDPKVKETIVNSAWQPVGTSQTGNHVSSYEKGTTDWNEKLQALQYATGLSPDNMITIFLGNGGSPQKSIGTVTSNDQSEKYRVYLEWVDGEGWKPTKMDVLNELP</sequence>
<dbReference type="EMBL" id="NOKQ01000289">
    <property type="protein sequence ID" value="OZS77112.1"/>
    <property type="molecule type" value="Genomic_DNA"/>
</dbReference>
<accession>A0A264W0J7</accession>
<dbReference type="Proteomes" id="UP000217065">
    <property type="component" value="Unassembled WGS sequence"/>
</dbReference>
<gene>
    <name evidence="4" type="ORF">CF394_13320</name>
</gene>
<evidence type="ECO:0000313" key="5">
    <source>
        <dbReference type="Proteomes" id="UP000217065"/>
    </source>
</evidence>